<dbReference type="Proteomes" id="UP001596023">
    <property type="component" value="Unassembled WGS sequence"/>
</dbReference>
<accession>A0ABV9L6C9</accession>
<dbReference type="Gene3D" id="1.10.530.10">
    <property type="match status" value="1"/>
</dbReference>
<evidence type="ECO:0000313" key="3">
    <source>
        <dbReference type="EMBL" id="MFC4677131.1"/>
    </source>
</evidence>
<proteinExistence type="predicted"/>
<dbReference type="EMBL" id="JBHSGN010000179">
    <property type="protein sequence ID" value="MFC4677131.1"/>
    <property type="molecule type" value="Genomic_DNA"/>
</dbReference>
<dbReference type="Pfam" id="PF01832">
    <property type="entry name" value="Glucosaminidase"/>
    <property type="match status" value="1"/>
</dbReference>
<feature type="domain" description="Mannosyl-glycoprotein endo-beta-N-acetylglucosamidase-like" evidence="2">
    <location>
        <begin position="28"/>
        <end position="170"/>
    </location>
</feature>
<evidence type="ECO:0000259" key="2">
    <source>
        <dbReference type="Pfam" id="PF01832"/>
    </source>
</evidence>
<evidence type="ECO:0000256" key="1">
    <source>
        <dbReference type="ARBA" id="ARBA00022801"/>
    </source>
</evidence>
<dbReference type="RefSeq" id="WP_380002020.1">
    <property type="nucleotide sequence ID" value="NZ_JBHSGN010000179.1"/>
</dbReference>
<dbReference type="InterPro" id="IPR051056">
    <property type="entry name" value="Glycosyl_Hydrolase_73"/>
</dbReference>
<reference evidence="4" key="1">
    <citation type="journal article" date="2019" name="Int. J. Syst. Evol. Microbiol.">
        <title>The Global Catalogue of Microorganisms (GCM) 10K type strain sequencing project: providing services to taxonomists for standard genome sequencing and annotation.</title>
        <authorList>
            <consortium name="The Broad Institute Genomics Platform"/>
            <consortium name="The Broad Institute Genome Sequencing Center for Infectious Disease"/>
            <person name="Wu L."/>
            <person name="Ma J."/>
        </authorList>
    </citation>
    <scope>NUCLEOTIDE SEQUENCE [LARGE SCALE GENOMIC DNA]</scope>
    <source>
        <strain evidence="4">CCUG 66188</strain>
    </source>
</reference>
<dbReference type="InterPro" id="IPR002901">
    <property type="entry name" value="MGlyc_endo_b_GlcNAc-like_dom"/>
</dbReference>
<dbReference type="PANTHER" id="PTHR33308">
    <property type="entry name" value="PEPTIDOGLYCAN HYDROLASE FLGJ"/>
    <property type="match status" value="1"/>
</dbReference>
<evidence type="ECO:0000313" key="4">
    <source>
        <dbReference type="Proteomes" id="UP001596023"/>
    </source>
</evidence>
<keyword evidence="4" id="KW-1185">Reference proteome</keyword>
<gene>
    <name evidence="3" type="ORF">ACFO6W_25955</name>
</gene>
<dbReference type="PANTHER" id="PTHR33308:SF9">
    <property type="entry name" value="PEPTIDOGLYCAN HYDROLASE FLGJ"/>
    <property type="match status" value="1"/>
</dbReference>
<organism evidence="3 4">
    <name type="scientific">Dysgonomonas termitidis</name>
    <dbReference type="NCBI Taxonomy" id="1516126"/>
    <lineage>
        <taxon>Bacteria</taxon>
        <taxon>Pseudomonadati</taxon>
        <taxon>Bacteroidota</taxon>
        <taxon>Bacteroidia</taxon>
        <taxon>Bacteroidales</taxon>
        <taxon>Dysgonomonadaceae</taxon>
        <taxon>Dysgonomonas</taxon>
    </lineage>
</organism>
<comment type="caution">
    <text evidence="3">The sequence shown here is derived from an EMBL/GenBank/DDBJ whole genome shotgun (WGS) entry which is preliminary data.</text>
</comment>
<protein>
    <submittedName>
        <fullName evidence="3">Glucosaminidase domain-containing protein</fullName>
    </submittedName>
</protein>
<name>A0ABV9L6C9_9BACT</name>
<keyword evidence="1" id="KW-0378">Hydrolase</keyword>
<sequence>MATGKQQTEFVRTIYPAAYRLHMEKPEASIHPVFETAQAGLEKGWLLGGKLPYNLFGITKGTSWDGPVERALTTEYFDTPDKKFVYPERVVSVTPHGSKYKYSVYRYFRAYKSYEECLYDHQAIFRKTGYADAWPYRDEPREFARRLMDSEGWKYATADNYVPVITSCIAMVEKIMKNEE</sequence>